<dbReference type="RefSeq" id="WP_220339664.1">
    <property type="nucleotide sequence ID" value="NZ_JAEUAX010000005.1"/>
</dbReference>
<dbReference type="Gene3D" id="3.40.50.300">
    <property type="entry name" value="P-loop containing nucleotide triphosphate hydrolases"/>
    <property type="match status" value="1"/>
</dbReference>
<dbReference type="Proteomes" id="UP000777440">
    <property type="component" value="Unassembled WGS sequence"/>
</dbReference>
<keyword evidence="2" id="KW-1185">Reference proteome</keyword>
<reference evidence="1 2" key="1">
    <citation type="journal article" date="2021" name="MBio">
        <title>Poor Competitiveness of Bradyrhizobium in Pigeon Pea Root Colonization in Indian Soils.</title>
        <authorList>
            <person name="Chalasani D."/>
            <person name="Basu A."/>
            <person name="Pullabhotla S.V.S.R.N."/>
            <person name="Jorrin B."/>
            <person name="Neal A.L."/>
            <person name="Poole P.S."/>
            <person name="Podile A.R."/>
            <person name="Tkacz A."/>
        </authorList>
    </citation>
    <scope>NUCLEOTIDE SEQUENCE [LARGE SCALE GENOMIC DNA]</scope>
    <source>
        <strain evidence="1 2">HU12</strain>
    </source>
</reference>
<organism evidence="1 2">
    <name type="scientific">Microbacterium ureisolvens</name>
    <dbReference type="NCBI Taxonomy" id="2781186"/>
    <lineage>
        <taxon>Bacteria</taxon>
        <taxon>Bacillati</taxon>
        <taxon>Actinomycetota</taxon>
        <taxon>Actinomycetes</taxon>
        <taxon>Micrococcales</taxon>
        <taxon>Microbacteriaceae</taxon>
        <taxon>Microbacterium</taxon>
    </lineage>
</organism>
<dbReference type="EMBL" id="JAEUAX010000005">
    <property type="protein sequence ID" value="MBW9110334.1"/>
    <property type="molecule type" value="Genomic_DNA"/>
</dbReference>
<accession>A0ABS7HY70</accession>
<evidence type="ECO:0000313" key="1">
    <source>
        <dbReference type="EMBL" id="MBW9110334.1"/>
    </source>
</evidence>
<gene>
    <name evidence="1" type="ORF">JNB61_11170</name>
</gene>
<protein>
    <recommendedName>
        <fullName evidence="3">Uridine kinase</fullName>
    </recommendedName>
</protein>
<proteinExistence type="predicted"/>
<sequence length="215" mass="23923">MAVWRPATETRNDDIVSTAGHGYPDLLRRTRKLIAEIDRPIIVAIGGHGGAGKSTLSLRLADDLGVSPRQVVPTDRLYAAVDTRRAALFELQDWPAILDLLRRVRTGAESRLRYRARDYDGREALVDEPMPAALIVEGIRILRPETLPLIDLPVWIDLGPQLAGERAKTRNRGQGDSAAEIALWDTKWIPEGVEYEQQVGPQRLAHIVLHPADLI</sequence>
<dbReference type="SUPFAM" id="SSF52540">
    <property type="entry name" value="P-loop containing nucleoside triphosphate hydrolases"/>
    <property type="match status" value="1"/>
</dbReference>
<evidence type="ECO:0000313" key="2">
    <source>
        <dbReference type="Proteomes" id="UP000777440"/>
    </source>
</evidence>
<name>A0ABS7HY70_9MICO</name>
<dbReference type="InterPro" id="IPR027417">
    <property type="entry name" value="P-loop_NTPase"/>
</dbReference>
<comment type="caution">
    <text evidence="1">The sequence shown here is derived from an EMBL/GenBank/DDBJ whole genome shotgun (WGS) entry which is preliminary data.</text>
</comment>
<evidence type="ECO:0008006" key="3">
    <source>
        <dbReference type="Google" id="ProtNLM"/>
    </source>
</evidence>